<keyword evidence="3" id="KW-1185">Reference proteome</keyword>
<proteinExistence type="predicted"/>
<evidence type="ECO:0000256" key="1">
    <source>
        <dbReference type="SAM" id="MobiDB-lite"/>
    </source>
</evidence>
<name>A0AAD8XFT1_GLOAC</name>
<evidence type="ECO:0000313" key="2">
    <source>
        <dbReference type="EMBL" id="KAK1726209.1"/>
    </source>
</evidence>
<dbReference type="GeneID" id="85385930"/>
<evidence type="ECO:0000313" key="3">
    <source>
        <dbReference type="Proteomes" id="UP001244207"/>
    </source>
</evidence>
<reference evidence="2" key="1">
    <citation type="submission" date="2021-12" db="EMBL/GenBank/DDBJ databases">
        <title>Comparative genomics, transcriptomics and evolutionary studies reveal genomic signatures of adaptation to plant cell wall in hemibiotrophic fungi.</title>
        <authorList>
            <consortium name="DOE Joint Genome Institute"/>
            <person name="Baroncelli R."/>
            <person name="Diaz J.F."/>
            <person name="Benocci T."/>
            <person name="Peng M."/>
            <person name="Battaglia E."/>
            <person name="Haridas S."/>
            <person name="Andreopoulos W."/>
            <person name="Labutti K."/>
            <person name="Pangilinan J."/>
            <person name="Floch G.L."/>
            <person name="Makela M.R."/>
            <person name="Henrissat B."/>
            <person name="Grigoriev I.V."/>
            <person name="Crouch J.A."/>
            <person name="De Vries R.P."/>
            <person name="Sukno S.A."/>
            <person name="Thon M.R."/>
        </authorList>
    </citation>
    <scope>NUCLEOTIDE SEQUENCE</scope>
    <source>
        <strain evidence="2">CBS 112980</strain>
    </source>
</reference>
<dbReference type="EMBL" id="JAHMHS010000034">
    <property type="protein sequence ID" value="KAK1726209.1"/>
    <property type="molecule type" value="Genomic_DNA"/>
</dbReference>
<dbReference type="RefSeq" id="XP_060366264.1">
    <property type="nucleotide sequence ID" value="XM_060502031.1"/>
</dbReference>
<accession>A0AAD8XFT1</accession>
<sequence length="211" mass="22642">MKRQAGSTLRRGRNRSPLRVRGRVRARSSLLLVLFEPGKLHHCPFFRMNRVAVSHLDKSVTDEKVRNGLFFAAVLLRYDQTDDDALVSPLVNHCRPVTENSEAPALRRPAVGLLDNAPVFPVVPWRLGGGGGFAGSLYKDFLASRTRSWPALPACPASSRPTEGTGPGDVTADGILGSALTQPVPPIKPAARSQHGGPGVESWMGDGSCST</sequence>
<comment type="caution">
    <text evidence="2">The sequence shown here is derived from an EMBL/GenBank/DDBJ whole genome shotgun (WGS) entry which is preliminary data.</text>
</comment>
<gene>
    <name evidence="2" type="ORF">BDZ83DRAFT_266984</name>
</gene>
<protein>
    <submittedName>
        <fullName evidence="2">Uncharacterized protein</fullName>
    </submittedName>
</protein>
<feature type="region of interest" description="Disordered" evidence="1">
    <location>
        <begin position="153"/>
        <end position="211"/>
    </location>
</feature>
<dbReference type="Proteomes" id="UP001244207">
    <property type="component" value="Unassembled WGS sequence"/>
</dbReference>
<dbReference type="AlphaFoldDB" id="A0AAD8XFT1"/>
<organism evidence="2 3">
    <name type="scientific">Glomerella acutata</name>
    <name type="common">Colletotrichum acutatum</name>
    <dbReference type="NCBI Taxonomy" id="27357"/>
    <lineage>
        <taxon>Eukaryota</taxon>
        <taxon>Fungi</taxon>
        <taxon>Dikarya</taxon>
        <taxon>Ascomycota</taxon>
        <taxon>Pezizomycotina</taxon>
        <taxon>Sordariomycetes</taxon>
        <taxon>Hypocreomycetidae</taxon>
        <taxon>Glomerellales</taxon>
        <taxon>Glomerellaceae</taxon>
        <taxon>Colletotrichum</taxon>
        <taxon>Colletotrichum acutatum species complex</taxon>
    </lineage>
</organism>